<evidence type="ECO:0000256" key="3">
    <source>
        <dbReference type="ARBA" id="ARBA00022679"/>
    </source>
</evidence>
<keyword evidence="10" id="KW-0378">Hydrolase</keyword>
<dbReference type="GO" id="GO:0005524">
    <property type="term" value="F:ATP binding"/>
    <property type="evidence" value="ECO:0007669"/>
    <property type="project" value="InterPro"/>
</dbReference>
<dbReference type="PROSITE" id="PS50056">
    <property type="entry name" value="TYR_PHOSPHATASE_2"/>
    <property type="match status" value="1"/>
</dbReference>
<keyword evidence="4 10" id="KW-0548">Nucleotidyltransferase</keyword>
<feature type="binding site" evidence="13">
    <location>
        <begin position="361"/>
        <end position="363"/>
    </location>
    <ligand>
        <name>GTP</name>
        <dbReference type="ChEBI" id="CHEBI:37565"/>
    </ligand>
</feature>
<dbReference type="GO" id="GO:0004484">
    <property type="term" value="F:mRNA guanylyltransferase activity"/>
    <property type="evidence" value="ECO:0007669"/>
    <property type="project" value="UniProtKB-UniRule"/>
</dbReference>
<dbReference type="InterPro" id="IPR012340">
    <property type="entry name" value="NA-bd_OB-fold"/>
</dbReference>
<dbReference type="Pfam" id="PF01331">
    <property type="entry name" value="mRNA_cap_enzyme"/>
    <property type="match status" value="1"/>
</dbReference>
<accession>A0A8D8WSR8</accession>
<feature type="domain" description="Tyrosine specific protein phosphatases" evidence="15">
    <location>
        <begin position="111"/>
        <end position="178"/>
    </location>
</feature>
<evidence type="ECO:0000256" key="6">
    <source>
        <dbReference type="ARBA" id="ARBA00023042"/>
    </source>
</evidence>
<dbReference type="GO" id="GO:0004721">
    <property type="term" value="F:phosphoprotein phosphatase activity"/>
    <property type="evidence" value="ECO:0007669"/>
    <property type="project" value="UniProtKB-UniRule"/>
</dbReference>
<evidence type="ECO:0000256" key="11">
    <source>
        <dbReference type="PIRSR" id="PIRSR036958-1"/>
    </source>
</evidence>
<dbReference type="InterPro" id="IPR051029">
    <property type="entry name" value="mRNA_Capping_Enz/RNA_Phosphat"/>
</dbReference>
<dbReference type="InterPro" id="IPR001339">
    <property type="entry name" value="mRNA_cap_enzyme_adenylation"/>
</dbReference>
<keyword evidence="2 10" id="KW-0507">mRNA processing</keyword>
<evidence type="ECO:0000256" key="9">
    <source>
        <dbReference type="ARBA" id="ARBA00044624"/>
    </source>
</evidence>
<feature type="active site" description="Phosphocysteine intermediate" evidence="11">
    <location>
        <position position="133"/>
    </location>
</feature>
<dbReference type="InterPro" id="IPR017074">
    <property type="entry name" value="mRNA_cap_enz_bifunc"/>
</dbReference>
<evidence type="ECO:0000313" key="16">
    <source>
        <dbReference type="EMBL" id="CAG6669004.1"/>
    </source>
</evidence>
<dbReference type="EMBL" id="HBUF01342402">
    <property type="protein sequence ID" value="CAG6705377.1"/>
    <property type="molecule type" value="Transcribed_RNA"/>
</dbReference>
<dbReference type="SUPFAM" id="SSF56091">
    <property type="entry name" value="DNA ligase/mRNA capping enzyme, catalytic domain"/>
    <property type="match status" value="1"/>
</dbReference>
<evidence type="ECO:0000256" key="13">
    <source>
        <dbReference type="PIRSR" id="PIRSR036958-3"/>
    </source>
</evidence>
<dbReference type="EMBL" id="HBUF01342405">
    <property type="protein sequence ID" value="CAG6705388.1"/>
    <property type="molecule type" value="Transcribed_RNA"/>
</dbReference>
<keyword evidence="8 10" id="KW-0539">Nucleus</keyword>
<dbReference type="EC" id="2.7.7.50" evidence="10"/>
<dbReference type="PROSITE" id="PS00383">
    <property type="entry name" value="TYR_PHOSPHATASE_1"/>
    <property type="match status" value="1"/>
</dbReference>
<comment type="function">
    <text evidence="10">Bifunctional mRNA-capping enzyme exhibiting RNA 5'-triphosphate monophosphatase activity in the N-terminal part and mRNA guanylyltransferase activity in the C-terminal part. Catalyzes the first two steps of cap formation: by removing the gamma-phosphate from the 5'-triphosphate end of nascent mRNA to yield a diphosphate end, and by transferring the GMP moiety of GTP to the 5'-diphosphate terminus of RNA via a covalent enzyme-GMP reaction intermediate.</text>
</comment>
<dbReference type="GO" id="GO:0005525">
    <property type="term" value="F:GTP binding"/>
    <property type="evidence" value="ECO:0007669"/>
    <property type="project" value="UniProtKB-UniRule"/>
</dbReference>
<dbReference type="EMBL" id="HBUF01342404">
    <property type="protein sequence ID" value="CAG6705384.1"/>
    <property type="molecule type" value="Transcribed_RNA"/>
</dbReference>
<dbReference type="EMBL" id="HBUF01219980">
    <property type="protein sequence ID" value="CAG6669003.1"/>
    <property type="molecule type" value="Transcribed_RNA"/>
</dbReference>
<sequence length="606" mass="69955">MSENHGSGPGPVPNRWMHCPRKALELLTDKFIAFKTPLAKKFNDQVPPEHRFSPKMIIDFMNGKKMKLGLWIDLTKTSRFYDKSEVEEHDISYTKIACEGHQEAPNRQQTSLFIRICSNFISTKPLEKIGVHCTHGFNRTGFLLISYLVEEQHYDVSAAIYAFAMVRPPGIYKADYLRELFDRYDDEPCHIPTPPLPDWCFEEEPPETFNGCDDEPSSSKSYPAHSHNNGHKKHHNNNGSNSKSRIAKNPMFMVGVSGVKAVYDEDKILQLQNEIKDLCNYERWGFPGSQPVSMDRTNIHYLAQKKYMVSWKADGTRYMMYIKNHEEIYFTDRDFSMYKISGLTFPHRKDPGKRLSNTLLDGEMVIDRVQGQSIPRYLVYDIIRFDNNDVMKQKFTTRLQIIKVEIIEPRYKAMQNNRINKLAEPFSIRAKDFWTVDKAGYLLSDKFTLCHEPDGLIFQPVDVPYTMGPASDTLKWKPHTMNSIDFLMKIETQTGLGMLPTKIGHLFVGSGNSQTQFGQMKVTKATRDLDGKIVECKFENNAWVFMRERTDKSFPNAVKTAHAVLESIQNPVTKDGLLSYIANEVYDKSMMPPPPKMARLRDREFE</sequence>
<keyword evidence="5 10" id="KW-0547">Nucleotide-binding</keyword>
<feature type="active site" description="N6-GMP-lysine intermediate" evidence="12">
    <location>
        <position position="312"/>
    </location>
</feature>
<dbReference type="InterPro" id="IPR000340">
    <property type="entry name" value="Dual-sp_phosphatase_cat-dom"/>
</dbReference>
<dbReference type="EMBL" id="HBUF01219981">
    <property type="protein sequence ID" value="CAG6669004.1"/>
    <property type="molecule type" value="Transcribed_RNA"/>
</dbReference>
<dbReference type="Gene3D" id="3.30.1490.430">
    <property type="match status" value="1"/>
</dbReference>
<evidence type="ECO:0000256" key="1">
    <source>
        <dbReference type="ARBA" id="ARBA00004123"/>
    </source>
</evidence>
<dbReference type="GO" id="GO:0004651">
    <property type="term" value="F:polynucleotide 5'-phosphatase activity"/>
    <property type="evidence" value="ECO:0007669"/>
    <property type="project" value="UniProtKB-UniRule"/>
</dbReference>
<feature type="binding site" evidence="13">
    <location>
        <position position="317"/>
    </location>
    <ligand>
        <name>GTP</name>
        <dbReference type="ChEBI" id="CHEBI:37565"/>
    </ligand>
</feature>
<dbReference type="SUPFAM" id="SSF50249">
    <property type="entry name" value="Nucleic acid-binding proteins"/>
    <property type="match status" value="1"/>
</dbReference>
<keyword evidence="6 10" id="KW-0506">mRNA capping</keyword>
<feature type="region of interest" description="Disordered" evidence="14">
    <location>
        <begin position="210"/>
        <end position="245"/>
    </location>
</feature>
<evidence type="ECO:0000256" key="2">
    <source>
        <dbReference type="ARBA" id="ARBA00022664"/>
    </source>
</evidence>
<dbReference type="Gene3D" id="2.40.50.140">
    <property type="entry name" value="Nucleic acid-binding proteins"/>
    <property type="match status" value="1"/>
</dbReference>
<comment type="similarity">
    <text evidence="10">In the C-terminal section; belongs to the eukaryotic GTase family.</text>
</comment>
<dbReference type="FunFam" id="2.40.50.140:FF:000291">
    <property type="entry name" value="mRNA-capping enzyme"/>
    <property type="match status" value="1"/>
</dbReference>
<organism evidence="16">
    <name type="scientific">Cacopsylla melanoneura</name>
    <dbReference type="NCBI Taxonomy" id="428564"/>
    <lineage>
        <taxon>Eukaryota</taxon>
        <taxon>Metazoa</taxon>
        <taxon>Ecdysozoa</taxon>
        <taxon>Arthropoda</taxon>
        <taxon>Hexapoda</taxon>
        <taxon>Insecta</taxon>
        <taxon>Pterygota</taxon>
        <taxon>Neoptera</taxon>
        <taxon>Paraneoptera</taxon>
        <taxon>Hemiptera</taxon>
        <taxon>Sternorrhyncha</taxon>
        <taxon>Psylloidea</taxon>
        <taxon>Psyllidae</taxon>
        <taxon>Psyllinae</taxon>
        <taxon>Cacopsylla</taxon>
    </lineage>
</organism>
<dbReference type="Gene3D" id="3.90.190.10">
    <property type="entry name" value="Protein tyrosine phosphatase superfamily"/>
    <property type="match status" value="1"/>
</dbReference>
<evidence type="ECO:0000256" key="14">
    <source>
        <dbReference type="SAM" id="MobiDB-lite"/>
    </source>
</evidence>
<keyword evidence="3 10" id="KW-0808">Transferase</keyword>
<comment type="catalytic activity">
    <reaction evidence="9">
        <text>a 5'-end diphospho-ribonucleoside in mRNA + GTP + H(+) = a 5'-end (5'-triphosphoguanosine)-ribonucleoside in mRNA + diphosphate</text>
        <dbReference type="Rhea" id="RHEA:67012"/>
        <dbReference type="Rhea" id="RHEA-COMP:17165"/>
        <dbReference type="Rhea" id="RHEA-COMP:17166"/>
        <dbReference type="ChEBI" id="CHEBI:15378"/>
        <dbReference type="ChEBI" id="CHEBI:33019"/>
        <dbReference type="ChEBI" id="CHEBI:37565"/>
        <dbReference type="ChEBI" id="CHEBI:167616"/>
        <dbReference type="ChEBI" id="CHEBI:167617"/>
        <dbReference type="EC" id="2.7.7.50"/>
    </reaction>
    <physiologicalReaction direction="left-to-right" evidence="9">
        <dbReference type="Rhea" id="RHEA:67013"/>
    </physiologicalReaction>
</comment>
<evidence type="ECO:0000256" key="7">
    <source>
        <dbReference type="ARBA" id="ARBA00023134"/>
    </source>
</evidence>
<comment type="catalytic activity">
    <reaction evidence="10">
        <text>a 5'-end triphospho-ribonucleoside in mRNA + H2O = a 5'-end diphospho-ribonucleoside in mRNA + phosphate + H(+)</text>
        <dbReference type="Rhea" id="RHEA:67004"/>
        <dbReference type="Rhea" id="RHEA-COMP:17164"/>
        <dbReference type="Rhea" id="RHEA-COMP:17165"/>
        <dbReference type="ChEBI" id="CHEBI:15377"/>
        <dbReference type="ChEBI" id="CHEBI:15378"/>
        <dbReference type="ChEBI" id="CHEBI:43474"/>
        <dbReference type="ChEBI" id="CHEBI:167616"/>
        <dbReference type="ChEBI" id="CHEBI:167618"/>
        <dbReference type="EC" id="3.6.1.74"/>
    </reaction>
</comment>
<dbReference type="PIRSF" id="PIRSF036958">
    <property type="entry name" value="mRNA_capping_HCE"/>
    <property type="match status" value="1"/>
</dbReference>
<dbReference type="Gene3D" id="3.30.470.30">
    <property type="entry name" value="DNA ligase/mRNA capping enzyme"/>
    <property type="match status" value="1"/>
</dbReference>
<dbReference type="InterPro" id="IPR016130">
    <property type="entry name" value="Tyr_Pase_AS"/>
</dbReference>
<comment type="subcellular location">
    <subcellularLocation>
        <location evidence="1 10">Nucleus</location>
    </subcellularLocation>
</comment>
<dbReference type="FunFam" id="3.30.470.30:FF:000040">
    <property type="entry name" value="mRNA-capping enzyme"/>
    <property type="match status" value="1"/>
</dbReference>
<dbReference type="EMBL" id="HBUF01219979">
    <property type="protein sequence ID" value="CAG6669002.1"/>
    <property type="molecule type" value="Transcribed_RNA"/>
</dbReference>
<reference evidence="16" key="1">
    <citation type="submission" date="2021-05" db="EMBL/GenBank/DDBJ databases">
        <authorList>
            <person name="Alioto T."/>
            <person name="Alioto T."/>
            <person name="Gomez Garrido J."/>
        </authorList>
    </citation>
    <scope>NUCLEOTIDE SEQUENCE</scope>
</reference>
<feature type="binding site" evidence="13">
    <location>
        <begin position="475"/>
        <end position="477"/>
    </location>
    <ligand>
        <name>GTP</name>
        <dbReference type="ChEBI" id="CHEBI:37565"/>
    </ligand>
</feature>
<proteinExistence type="inferred from homology"/>
<evidence type="ECO:0000256" key="8">
    <source>
        <dbReference type="ARBA" id="ARBA00023242"/>
    </source>
</evidence>
<evidence type="ECO:0000256" key="4">
    <source>
        <dbReference type="ARBA" id="ARBA00022695"/>
    </source>
</evidence>
<dbReference type="InterPro" id="IPR000387">
    <property type="entry name" value="Tyr_Pase_dom"/>
</dbReference>
<dbReference type="InterPro" id="IPR029021">
    <property type="entry name" value="Prot-tyrosine_phosphatase-like"/>
</dbReference>
<evidence type="ECO:0000256" key="10">
    <source>
        <dbReference type="PIRNR" id="PIRNR036958"/>
    </source>
</evidence>
<dbReference type="EC" id="3.6.1.74" evidence="10"/>
<comment type="similarity">
    <text evidence="10">In the N-terminal section; belongs to the non-receptor class of the protein-tyrosine phosphatase family.</text>
</comment>
<evidence type="ECO:0000256" key="12">
    <source>
        <dbReference type="PIRSR" id="PIRSR036958-2"/>
    </source>
</evidence>
<dbReference type="Pfam" id="PF03919">
    <property type="entry name" value="mRNA_cap_C"/>
    <property type="match status" value="1"/>
</dbReference>
<dbReference type="PANTHER" id="PTHR10367">
    <property type="entry name" value="MRNA-CAPPING ENZYME"/>
    <property type="match status" value="1"/>
</dbReference>
<dbReference type="GO" id="GO:0005634">
    <property type="term" value="C:nucleus"/>
    <property type="evidence" value="ECO:0007669"/>
    <property type="project" value="UniProtKB-SubCell"/>
</dbReference>
<evidence type="ECO:0000256" key="5">
    <source>
        <dbReference type="ARBA" id="ARBA00022741"/>
    </source>
</evidence>
<feature type="binding site" evidence="13">
    <location>
        <begin position="547"/>
        <end position="552"/>
    </location>
    <ligand>
        <name>GTP</name>
        <dbReference type="ChEBI" id="CHEBI:37565"/>
    </ligand>
</feature>
<dbReference type="GO" id="GO:0140818">
    <property type="term" value="F:mRNA 5'-triphosphate monophosphatase activity"/>
    <property type="evidence" value="ECO:0007669"/>
    <property type="project" value="UniProtKB-EC"/>
</dbReference>
<name>A0A8D8WSR8_9HEMI</name>
<dbReference type="GO" id="GO:0006370">
    <property type="term" value="P:7-methylguanosine mRNA capping"/>
    <property type="evidence" value="ECO:0007669"/>
    <property type="project" value="UniProtKB-UniRule"/>
</dbReference>
<dbReference type="PANTHER" id="PTHR10367:SF17">
    <property type="entry name" value="MRNA-CAPPING ENZYME"/>
    <property type="match status" value="1"/>
</dbReference>
<keyword evidence="7 10" id="KW-0342">GTP-binding</keyword>
<dbReference type="EMBL" id="HBUF01342412">
    <property type="protein sequence ID" value="CAG6705417.1"/>
    <property type="molecule type" value="Transcribed_RNA"/>
</dbReference>
<dbReference type="Pfam" id="PF00782">
    <property type="entry name" value="DSPc"/>
    <property type="match status" value="1"/>
</dbReference>
<dbReference type="SUPFAM" id="SSF52799">
    <property type="entry name" value="(Phosphotyrosine protein) phosphatases II"/>
    <property type="match status" value="1"/>
</dbReference>
<evidence type="ECO:0000259" key="15">
    <source>
        <dbReference type="PROSITE" id="PS50056"/>
    </source>
</evidence>
<dbReference type="CDD" id="cd07895">
    <property type="entry name" value="Adenylation_mRNA_capping"/>
    <property type="match status" value="1"/>
</dbReference>
<protein>
    <recommendedName>
        <fullName evidence="10">mRNA-capping enzyme</fullName>
    </recommendedName>
    <domain>
        <recommendedName>
            <fullName evidence="10">mRNA 5'-triphosphate monophosphatase</fullName>
            <ecNumber evidence="10">3.6.1.74</ecNumber>
        </recommendedName>
        <alternativeName>
            <fullName evidence="10">mRNA 5'-phosphatase</fullName>
        </alternativeName>
    </domain>
    <domain>
        <recommendedName>
            <fullName evidence="10">mRNA guanylyltransferase</fullName>
            <ecNumber evidence="10">2.7.7.50</ecNumber>
        </recommendedName>
        <alternativeName>
            <fullName evidence="10">GTP--RNA guanylyltransferase</fullName>
            <shortName evidence="10">GTase</shortName>
        </alternativeName>
    </domain>
</protein>
<dbReference type="EMBL" id="HBUF01041032">
    <property type="protein sequence ID" value="CAG6618137.1"/>
    <property type="molecule type" value="Transcribed_RNA"/>
</dbReference>
<dbReference type="EMBL" id="HBUF01633647">
    <property type="protein sequence ID" value="CAG6783652.1"/>
    <property type="molecule type" value="Transcribed_RNA"/>
</dbReference>
<feature type="binding site" evidence="13">
    <location>
        <position position="333"/>
    </location>
    <ligand>
        <name>GTP</name>
        <dbReference type="ChEBI" id="CHEBI:37565"/>
    </ligand>
</feature>
<dbReference type="InterPro" id="IPR013846">
    <property type="entry name" value="mRNA_cap_enzyme_C"/>
</dbReference>
<dbReference type="AlphaFoldDB" id="A0A8D8WSR8"/>